<dbReference type="AlphaFoldDB" id="A0A8H6RK59"/>
<evidence type="ECO:0000313" key="3">
    <source>
        <dbReference type="Proteomes" id="UP000660729"/>
    </source>
</evidence>
<dbReference type="Proteomes" id="UP000660729">
    <property type="component" value="Unassembled WGS sequence"/>
</dbReference>
<protein>
    <submittedName>
        <fullName evidence="2">Uncharacterized protein</fullName>
    </submittedName>
</protein>
<dbReference type="Pfam" id="PF11374">
    <property type="entry name" value="DUF3176"/>
    <property type="match status" value="1"/>
</dbReference>
<sequence>MSSTGSEDHSKTAASSGLATSTRSCLSMLRVWWPEFTACFAGVGIIGIIAGVLARFSNEQLDKWQSAITLNAILSVLVTVLYFLLMVTIAKCISQLKWNYFVHRQPLSDIELFDKASRSPWGSLVFISKSLSITKHSQRVLACLAAFLTISVAAIGPFVQQILSQEPSPVPVGHAELPIFNWTSSNAYPTRTVSDGGGTEQQTGSQGNLGVEAASMGLFAHNVQKFDIQSTCNNANCSWDPFWTFMVESECQNITNLLEVVTMNTSTAEDDIHWRLPNGFYASKMESPLATYFNLTGDFPSIQFNDTGFVLANFFVVTGNKTGWGSANVPLAMECILRLAGHRIQADYKNGVYSETKLGSSLYNKTHEALVYSPWRLRLAGRGISAGAIDLSGNLALQPSSSHVLLDVAIQDMDLGANLYFPGFYMLTVVDGLMDMLKMVKPFESRNFTDLKYAYSAGQAFVNLLAPAMGRSLTFQDRVDNIAKSLSAGMRSYVWPSQVVVHTTAYRDTIIYRVTWAWISLPASLVVLAFLLLALTVIDTHKKSLQKWSDSSLALITFSADEKLRQKFNACGDLASVEQLAKKVFANVSSDNKLTC</sequence>
<dbReference type="InterPro" id="IPR021514">
    <property type="entry name" value="DUF3176"/>
</dbReference>
<evidence type="ECO:0000313" key="2">
    <source>
        <dbReference type="EMBL" id="KAF7192362.1"/>
    </source>
</evidence>
<organism evidence="2 3">
    <name type="scientific">Pseudocercospora fuligena</name>
    <dbReference type="NCBI Taxonomy" id="685502"/>
    <lineage>
        <taxon>Eukaryota</taxon>
        <taxon>Fungi</taxon>
        <taxon>Dikarya</taxon>
        <taxon>Ascomycota</taxon>
        <taxon>Pezizomycotina</taxon>
        <taxon>Dothideomycetes</taxon>
        <taxon>Dothideomycetidae</taxon>
        <taxon>Mycosphaerellales</taxon>
        <taxon>Mycosphaerellaceae</taxon>
        <taxon>Pseudocercospora</taxon>
    </lineage>
</organism>
<dbReference type="EMBL" id="JABCIY010000148">
    <property type="protein sequence ID" value="KAF7192362.1"/>
    <property type="molecule type" value="Genomic_DNA"/>
</dbReference>
<keyword evidence="1" id="KW-0812">Transmembrane</keyword>
<reference evidence="2" key="1">
    <citation type="submission" date="2020-04" db="EMBL/GenBank/DDBJ databases">
        <title>Draft genome resource of the tomato pathogen Pseudocercospora fuligena.</title>
        <authorList>
            <person name="Zaccaron A."/>
        </authorList>
    </citation>
    <scope>NUCLEOTIDE SEQUENCE</scope>
    <source>
        <strain evidence="2">PF001</strain>
    </source>
</reference>
<dbReference type="PANTHER" id="PTHR35394">
    <property type="entry name" value="DUF3176 DOMAIN-CONTAINING PROTEIN"/>
    <property type="match status" value="1"/>
</dbReference>
<dbReference type="OrthoDB" id="5376804at2759"/>
<dbReference type="PANTHER" id="PTHR35394:SF5">
    <property type="entry name" value="DUF3176 DOMAIN-CONTAINING PROTEIN"/>
    <property type="match status" value="1"/>
</dbReference>
<feature type="transmembrane region" description="Helical" evidence="1">
    <location>
        <begin position="36"/>
        <end position="56"/>
    </location>
</feature>
<accession>A0A8H6RK59</accession>
<feature type="transmembrane region" description="Helical" evidence="1">
    <location>
        <begin position="516"/>
        <end position="538"/>
    </location>
</feature>
<feature type="transmembrane region" description="Helical" evidence="1">
    <location>
        <begin position="68"/>
        <end position="90"/>
    </location>
</feature>
<feature type="transmembrane region" description="Helical" evidence="1">
    <location>
        <begin position="140"/>
        <end position="159"/>
    </location>
</feature>
<keyword evidence="1" id="KW-1133">Transmembrane helix</keyword>
<keyword evidence="3" id="KW-1185">Reference proteome</keyword>
<gene>
    <name evidence="2" type="ORF">HII31_06394</name>
</gene>
<keyword evidence="1" id="KW-0472">Membrane</keyword>
<evidence type="ECO:0000256" key="1">
    <source>
        <dbReference type="SAM" id="Phobius"/>
    </source>
</evidence>
<proteinExistence type="predicted"/>
<name>A0A8H6RK59_9PEZI</name>
<comment type="caution">
    <text evidence="2">The sequence shown here is derived from an EMBL/GenBank/DDBJ whole genome shotgun (WGS) entry which is preliminary data.</text>
</comment>